<keyword evidence="5" id="KW-1185">Reference proteome</keyword>
<dbReference type="InterPro" id="IPR001173">
    <property type="entry name" value="Glyco_trans_2-like"/>
</dbReference>
<dbReference type="AlphaFoldDB" id="A0A7D3XS97"/>
<evidence type="ECO:0000313" key="5">
    <source>
        <dbReference type="Proteomes" id="UP000503088"/>
    </source>
</evidence>
<evidence type="ECO:0000313" key="4">
    <source>
        <dbReference type="EMBL" id="QKG85862.1"/>
    </source>
</evidence>
<keyword evidence="2" id="KW-1133">Transmembrane helix</keyword>
<evidence type="ECO:0000259" key="3">
    <source>
        <dbReference type="Pfam" id="PF00535"/>
    </source>
</evidence>
<keyword evidence="4" id="KW-0808">Transferase</keyword>
<dbReference type="KEGG" id="kpul:GXN76_02640"/>
<dbReference type="Gene3D" id="3.90.550.10">
    <property type="entry name" value="Spore Coat Polysaccharide Biosynthesis Protein SpsA, Chain A"/>
    <property type="match status" value="1"/>
</dbReference>
<name>A0A7D3XS97_9BACL</name>
<dbReference type="PANTHER" id="PTHR22916:SF71">
    <property type="entry name" value="GLYCOSYL TRANSFERASE"/>
    <property type="match status" value="1"/>
</dbReference>
<organism evidence="4 5">
    <name type="scientific">Kroppenstedtia pulmonis</name>
    <dbReference type="NCBI Taxonomy" id="1380685"/>
    <lineage>
        <taxon>Bacteria</taxon>
        <taxon>Bacillati</taxon>
        <taxon>Bacillota</taxon>
        <taxon>Bacilli</taxon>
        <taxon>Bacillales</taxon>
        <taxon>Thermoactinomycetaceae</taxon>
        <taxon>Kroppenstedtia</taxon>
    </lineage>
</organism>
<protein>
    <submittedName>
        <fullName evidence="4">Glycosyltransferase family 2 protein</fullName>
    </submittedName>
</protein>
<dbReference type="PANTHER" id="PTHR22916">
    <property type="entry name" value="GLYCOSYLTRANSFERASE"/>
    <property type="match status" value="1"/>
</dbReference>
<evidence type="ECO:0000256" key="2">
    <source>
        <dbReference type="SAM" id="Phobius"/>
    </source>
</evidence>
<dbReference type="SUPFAM" id="SSF53448">
    <property type="entry name" value="Nucleotide-diphospho-sugar transferases"/>
    <property type="match status" value="1"/>
</dbReference>
<dbReference type="GO" id="GO:0016740">
    <property type="term" value="F:transferase activity"/>
    <property type="evidence" value="ECO:0007669"/>
    <property type="project" value="UniProtKB-KW"/>
</dbReference>
<sequence>MVFSFLLVVRNEEAYIENLLESILNQDFPQHKYEIIVVDGESSDRTPDLIQQAQQKYPNRIRYLTNPGKTLPTGWNIGIQNSRGQYVIRVDGHSQIPKNFLSSTYHVAGKVPEATAVGGVVETVGTGFWGEVNAYVYSHPFGVGNSKFRTTKGTWEGFVDTAPYAAYKREIFEQVGFFDEGLQRNEDLEMHARIRKNGGSFFLSTAIRSTYYVRNTLSAFIKKSFDDGKWTMVASRRGAGVLRGRHLIPFTVVLSSILLTIASFFSSIVLAAFLVLIGAYCSLLIVSSWGIMKQKGWKYFMPSMLSFALLHFSRGVGSAAGLLSKPYWRNDRVYEQGYDKKVTNVAR</sequence>
<keyword evidence="2" id="KW-0472">Membrane</keyword>
<dbReference type="EMBL" id="CP048104">
    <property type="protein sequence ID" value="QKG85862.1"/>
    <property type="molecule type" value="Genomic_DNA"/>
</dbReference>
<dbReference type="Pfam" id="PF00535">
    <property type="entry name" value="Glycos_transf_2"/>
    <property type="match status" value="1"/>
</dbReference>
<proteinExistence type="inferred from homology"/>
<keyword evidence="2" id="KW-0812">Transmembrane</keyword>
<evidence type="ECO:0000256" key="1">
    <source>
        <dbReference type="ARBA" id="ARBA00006739"/>
    </source>
</evidence>
<feature type="domain" description="Glycosyltransferase 2-like" evidence="3">
    <location>
        <begin position="4"/>
        <end position="175"/>
    </location>
</feature>
<dbReference type="Proteomes" id="UP000503088">
    <property type="component" value="Chromosome"/>
</dbReference>
<feature type="transmembrane region" description="Helical" evidence="2">
    <location>
        <begin position="271"/>
        <end position="292"/>
    </location>
</feature>
<dbReference type="InterPro" id="IPR029044">
    <property type="entry name" value="Nucleotide-diphossugar_trans"/>
</dbReference>
<gene>
    <name evidence="4" type="ORF">GXN76_02640</name>
</gene>
<comment type="similarity">
    <text evidence="1">Belongs to the glycosyltransferase 2 family.</text>
</comment>
<feature type="transmembrane region" description="Helical" evidence="2">
    <location>
        <begin position="246"/>
        <end position="265"/>
    </location>
</feature>
<reference evidence="4 5" key="1">
    <citation type="submission" date="2020-01" db="EMBL/GenBank/DDBJ databases">
        <authorList>
            <person name="Gulvik C.A."/>
            <person name="Batra D.G."/>
        </authorList>
    </citation>
    <scope>NUCLEOTIDE SEQUENCE [LARGE SCALE GENOMIC DNA]</scope>
    <source>
        <strain evidence="4 5">W9323</strain>
    </source>
</reference>
<accession>A0A7D3XS97</accession>
<dbReference type="CDD" id="cd02525">
    <property type="entry name" value="Succinoglycan_BP_ExoA"/>
    <property type="match status" value="1"/>
</dbReference>